<gene>
    <name evidence="2" type="ORF">UAS_00170</name>
</gene>
<protein>
    <recommendedName>
        <fullName evidence="1">PTS EIIA type-2 domain-containing protein</fullName>
    </recommendedName>
</protein>
<dbReference type="InterPro" id="IPR016152">
    <property type="entry name" value="PTrfase/Anion_transptr"/>
</dbReference>
<name>R2S4N3_9ENTE</name>
<dbReference type="STRING" id="57732.RU94_GL001047"/>
<feature type="domain" description="PTS EIIA type-2" evidence="1">
    <location>
        <begin position="1"/>
        <end position="120"/>
    </location>
</feature>
<evidence type="ECO:0000313" key="3">
    <source>
        <dbReference type="Proteomes" id="UP000013777"/>
    </source>
</evidence>
<dbReference type="Pfam" id="PF00359">
    <property type="entry name" value="PTS_EIIA_2"/>
    <property type="match status" value="1"/>
</dbReference>
<dbReference type="Proteomes" id="UP000013777">
    <property type="component" value="Unassembled WGS sequence"/>
</dbReference>
<dbReference type="PROSITE" id="PS51094">
    <property type="entry name" value="PTS_EIIA_TYPE_2"/>
    <property type="match status" value="1"/>
</dbReference>
<evidence type="ECO:0000259" key="1">
    <source>
        <dbReference type="PROSITE" id="PS51094"/>
    </source>
</evidence>
<organism evidence="2 3">
    <name type="scientific">Enterococcus asini ATCC 700915</name>
    <dbReference type="NCBI Taxonomy" id="1158606"/>
    <lineage>
        <taxon>Bacteria</taxon>
        <taxon>Bacillati</taxon>
        <taxon>Bacillota</taxon>
        <taxon>Bacilli</taxon>
        <taxon>Lactobacillales</taxon>
        <taxon>Enterococcaceae</taxon>
        <taxon>Enterococcus</taxon>
    </lineage>
</organism>
<dbReference type="Gene3D" id="3.40.930.10">
    <property type="entry name" value="Mannitol-specific EII, Chain A"/>
    <property type="match status" value="1"/>
</dbReference>
<reference evidence="2 3" key="1">
    <citation type="submission" date="2013-02" db="EMBL/GenBank/DDBJ databases">
        <title>The Genome Sequence of Enterococcus asini ATCC_700915.</title>
        <authorList>
            <consortium name="The Broad Institute Genome Sequencing Platform"/>
            <consortium name="The Broad Institute Genome Sequencing Center for Infectious Disease"/>
            <person name="Earl A.M."/>
            <person name="Gilmore M.S."/>
            <person name="Lebreton F."/>
            <person name="Walker B."/>
            <person name="Young S.K."/>
            <person name="Zeng Q."/>
            <person name="Gargeya S."/>
            <person name="Fitzgerald M."/>
            <person name="Haas B."/>
            <person name="Abouelleil A."/>
            <person name="Alvarado L."/>
            <person name="Arachchi H.M."/>
            <person name="Berlin A.M."/>
            <person name="Chapman S.B."/>
            <person name="Dewar J."/>
            <person name="Goldberg J."/>
            <person name="Griggs A."/>
            <person name="Gujja S."/>
            <person name="Hansen M."/>
            <person name="Howarth C."/>
            <person name="Imamovic A."/>
            <person name="Larimer J."/>
            <person name="McCowan C."/>
            <person name="Murphy C."/>
            <person name="Neiman D."/>
            <person name="Pearson M."/>
            <person name="Priest M."/>
            <person name="Roberts A."/>
            <person name="Saif S."/>
            <person name="Shea T."/>
            <person name="Sisk P."/>
            <person name="Sykes S."/>
            <person name="Wortman J."/>
            <person name="Nusbaum C."/>
            <person name="Birren B."/>
        </authorList>
    </citation>
    <scope>NUCLEOTIDE SEQUENCE [LARGE SCALE GENOMIC DNA]</scope>
    <source>
        <strain evidence="2 3">ATCC 700915</strain>
    </source>
</reference>
<dbReference type="InterPro" id="IPR051541">
    <property type="entry name" value="PTS_SugarTrans_NitroReg"/>
</dbReference>
<accession>R2S4N3</accession>
<keyword evidence="3" id="KW-1185">Reference proteome</keyword>
<evidence type="ECO:0000313" key="2">
    <source>
        <dbReference type="EMBL" id="EOH90445.1"/>
    </source>
</evidence>
<dbReference type="EMBL" id="AJAP01000004">
    <property type="protein sequence ID" value="EOH90445.1"/>
    <property type="molecule type" value="Genomic_DNA"/>
</dbReference>
<dbReference type="AlphaFoldDB" id="R2S4N3"/>
<dbReference type="PROSITE" id="PS00372">
    <property type="entry name" value="PTS_EIIA_TYPE_2_HIS"/>
    <property type="match status" value="1"/>
</dbReference>
<dbReference type="SUPFAM" id="SSF55804">
    <property type="entry name" value="Phoshotransferase/anion transport protein"/>
    <property type="match status" value="1"/>
</dbReference>
<dbReference type="PANTHER" id="PTHR47738:SF2">
    <property type="entry name" value="PTS SYSTEM FRUCTOSE-LIKE EIIA COMPONENT"/>
    <property type="match status" value="1"/>
</dbReference>
<dbReference type="PATRIC" id="fig|1158606.3.peg.160"/>
<dbReference type="HOGENOM" id="CLU_072531_5_1_9"/>
<sequence>MVTKLEENGIVTPYFFDTLWEREEKTSTCIGDGIAIPHGSMDEVNEARICVATLKRPIEWTPGENVRIIFLLAVKMNSQANIKRLKDFYIDLIRFTESEELLKEFSNQKSAIDSFQFLFK</sequence>
<dbReference type="PANTHER" id="PTHR47738">
    <property type="entry name" value="PTS SYSTEM FRUCTOSE-LIKE EIIA COMPONENT-RELATED"/>
    <property type="match status" value="1"/>
</dbReference>
<comment type="caution">
    <text evidence="2">The sequence shown here is derived from an EMBL/GenBank/DDBJ whole genome shotgun (WGS) entry which is preliminary data.</text>
</comment>
<dbReference type="eggNOG" id="COG1762">
    <property type="taxonomic scope" value="Bacteria"/>
</dbReference>
<dbReference type="InterPro" id="IPR002178">
    <property type="entry name" value="PTS_EIIA_type-2_dom"/>
</dbReference>
<dbReference type="CDD" id="cd00211">
    <property type="entry name" value="PTS_IIA_fru"/>
    <property type="match status" value="1"/>
</dbReference>
<proteinExistence type="predicted"/>